<name>A0A9D9E5U2_9LACO</name>
<gene>
    <name evidence="1" type="ORF">IAA89_04785</name>
</gene>
<protein>
    <submittedName>
        <fullName evidence="1">Uncharacterized protein</fullName>
    </submittedName>
</protein>
<accession>A0A9D9E5U2</accession>
<comment type="caution">
    <text evidence="1">The sequence shown here is derived from an EMBL/GenBank/DDBJ whole genome shotgun (WGS) entry which is preliminary data.</text>
</comment>
<organism evidence="1 2">
    <name type="scientific">Candidatus Gallilactobacillus intestinavium</name>
    <dbReference type="NCBI Taxonomy" id="2840838"/>
    <lineage>
        <taxon>Bacteria</taxon>
        <taxon>Bacillati</taxon>
        <taxon>Bacillota</taxon>
        <taxon>Bacilli</taxon>
        <taxon>Lactobacillales</taxon>
        <taxon>Lactobacillaceae</taxon>
        <taxon>Lactobacillaceae incertae sedis</taxon>
        <taxon>Candidatus Gallilactobacillus</taxon>
    </lineage>
</organism>
<dbReference type="EMBL" id="JADIMP010000079">
    <property type="protein sequence ID" value="MBO8441726.1"/>
    <property type="molecule type" value="Genomic_DNA"/>
</dbReference>
<proteinExistence type="predicted"/>
<dbReference type="AlphaFoldDB" id="A0A9D9E5U2"/>
<reference evidence="1" key="2">
    <citation type="journal article" date="2021" name="PeerJ">
        <title>Extensive microbial diversity within the chicken gut microbiome revealed by metagenomics and culture.</title>
        <authorList>
            <person name="Gilroy R."/>
            <person name="Ravi A."/>
            <person name="Getino M."/>
            <person name="Pursley I."/>
            <person name="Horton D.L."/>
            <person name="Alikhan N.F."/>
            <person name="Baker D."/>
            <person name="Gharbi K."/>
            <person name="Hall N."/>
            <person name="Watson M."/>
            <person name="Adriaenssens E.M."/>
            <person name="Foster-Nyarko E."/>
            <person name="Jarju S."/>
            <person name="Secka A."/>
            <person name="Antonio M."/>
            <person name="Oren A."/>
            <person name="Chaudhuri R.R."/>
            <person name="La Ragione R."/>
            <person name="Hildebrand F."/>
            <person name="Pallen M.J."/>
        </authorList>
    </citation>
    <scope>NUCLEOTIDE SEQUENCE</scope>
    <source>
        <strain evidence="1">C6-149</strain>
    </source>
</reference>
<reference evidence="1" key="1">
    <citation type="submission" date="2020-10" db="EMBL/GenBank/DDBJ databases">
        <authorList>
            <person name="Gilroy R."/>
        </authorList>
    </citation>
    <scope>NUCLEOTIDE SEQUENCE</scope>
    <source>
        <strain evidence="1">C6-149</strain>
    </source>
</reference>
<evidence type="ECO:0000313" key="2">
    <source>
        <dbReference type="Proteomes" id="UP000823614"/>
    </source>
</evidence>
<evidence type="ECO:0000313" key="1">
    <source>
        <dbReference type="EMBL" id="MBO8441726.1"/>
    </source>
</evidence>
<dbReference type="Proteomes" id="UP000823614">
    <property type="component" value="Unassembled WGS sequence"/>
</dbReference>
<sequence>MTIVIEHQQKELKFHEVQKIEIIFNDDHHQILMPHELFKFPILAGKQQIKQFKLFYFNRWSKLFDIKQLKATGC</sequence>